<sequence length="182" mass="20563">MFKTLISSGALPIWALLLSCWYNGYNFKACSKVLQHSNARHGSPYARQWYKRSVFCFLSLSRVTTLPSTYLVSLDEIARDVILMRGASPIDRIHRVSASRLRRPVDGWIRSAEKEKPLPRRAVLSSLSAGWITSELGQGGRKTSVFWRILSGQLKVAGKDRVRLRSPEHPASIRHSGSLTWI</sequence>
<organism evidence="1 2">
    <name type="scientific">Lasiosphaeria miniovina</name>
    <dbReference type="NCBI Taxonomy" id="1954250"/>
    <lineage>
        <taxon>Eukaryota</taxon>
        <taxon>Fungi</taxon>
        <taxon>Dikarya</taxon>
        <taxon>Ascomycota</taxon>
        <taxon>Pezizomycotina</taxon>
        <taxon>Sordariomycetes</taxon>
        <taxon>Sordariomycetidae</taxon>
        <taxon>Sordariales</taxon>
        <taxon>Lasiosphaeriaceae</taxon>
        <taxon>Lasiosphaeria</taxon>
    </lineage>
</organism>
<accession>A0AA40E0F5</accession>
<dbReference type="RefSeq" id="XP_060298344.1">
    <property type="nucleotide sequence ID" value="XM_060433829.1"/>
</dbReference>
<keyword evidence="2" id="KW-1185">Reference proteome</keyword>
<dbReference type="AlphaFoldDB" id="A0AA40E0F5"/>
<protein>
    <submittedName>
        <fullName evidence="1">Uncharacterized protein</fullName>
    </submittedName>
</protein>
<evidence type="ECO:0000313" key="1">
    <source>
        <dbReference type="EMBL" id="KAK0722420.1"/>
    </source>
</evidence>
<comment type="caution">
    <text evidence="1">The sequence shown here is derived from an EMBL/GenBank/DDBJ whole genome shotgun (WGS) entry which is preliminary data.</text>
</comment>
<name>A0AA40E0F5_9PEZI</name>
<proteinExistence type="predicted"/>
<dbReference type="GeneID" id="85317099"/>
<dbReference type="Proteomes" id="UP001172101">
    <property type="component" value="Unassembled WGS sequence"/>
</dbReference>
<dbReference type="PROSITE" id="PS51257">
    <property type="entry name" value="PROKAR_LIPOPROTEIN"/>
    <property type="match status" value="1"/>
</dbReference>
<evidence type="ECO:0000313" key="2">
    <source>
        <dbReference type="Proteomes" id="UP001172101"/>
    </source>
</evidence>
<dbReference type="EMBL" id="JAUIRO010000003">
    <property type="protein sequence ID" value="KAK0722420.1"/>
    <property type="molecule type" value="Genomic_DNA"/>
</dbReference>
<gene>
    <name evidence="1" type="ORF">B0T26DRAFT_218475</name>
</gene>
<reference evidence="1" key="1">
    <citation type="submission" date="2023-06" db="EMBL/GenBank/DDBJ databases">
        <title>Genome-scale phylogeny and comparative genomics of the fungal order Sordariales.</title>
        <authorList>
            <consortium name="Lawrence Berkeley National Laboratory"/>
            <person name="Hensen N."/>
            <person name="Bonometti L."/>
            <person name="Westerberg I."/>
            <person name="Brannstrom I.O."/>
            <person name="Guillou S."/>
            <person name="Cros-Aarteil S."/>
            <person name="Calhoun S."/>
            <person name="Haridas S."/>
            <person name="Kuo A."/>
            <person name="Mondo S."/>
            <person name="Pangilinan J."/>
            <person name="Riley R."/>
            <person name="LaButti K."/>
            <person name="Andreopoulos B."/>
            <person name="Lipzen A."/>
            <person name="Chen C."/>
            <person name="Yanf M."/>
            <person name="Daum C."/>
            <person name="Ng V."/>
            <person name="Clum A."/>
            <person name="Steindorff A."/>
            <person name="Ohm R."/>
            <person name="Martin F."/>
            <person name="Silar P."/>
            <person name="Natvig D."/>
            <person name="Lalanne C."/>
            <person name="Gautier V."/>
            <person name="Ament-velasquez S.L."/>
            <person name="Kruys A."/>
            <person name="Hutchinson M.I."/>
            <person name="Powell A.J."/>
            <person name="Barry K."/>
            <person name="Miller A.N."/>
            <person name="Grigoriev I.V."/>
            <person name="Debuchy R."/>
            <person name="Gladieux P."/>
            <person name="Thoren M.H."/>
            <person name="Johannesson H."/>
        </authorList>
    </citation>
    <scope>NUCLEOTIDE SEQUENCE</scope>
    <source>
        <strain evidence="1">SMH2392-1A</strain>
    </source>
</reference>